<organism evidence="12 13">
    <name type="scientific">Denticeps clupeoides</name>
    <name type="common">denticle herring</name>
    <dbReference type="NCBI Taxonomy" id="299321"/>
    <lineage>
        <taxon>Eukaryota</taxon>
        <taxon>Metazoa</taxon>
        <taxon>Chordata</taxon>
        <taxon>Craniata</taxon>
        <taxon>Vertebrata</taxon>
        <taxon>Euteleostomi</taxon>
        <taxon>Actinopterygii</taxon>
        <taxon>Neopterygii</taxon>
        <taxon>Teleostei</taxon>
        <taxon>Clupei</taxon>
        <taxon>Clupeiformes</taxon>
        <taxon>Denticipitoidei</taxon>
        <taxon>Denticipitidae</taxon>
        <taxon>Denticeps</taxon>
    </lineage>
</organism>
<sequence>MQRTNFTVCTVLLCITCDNHFTFCFKEDDYVWMSGLAEKYFYRPATLEYEMMCLAEFVSVCRVLYGDQVNSPNAVPLLNDAGYIQKRTLGKPAIIQFARFSLTKQPEKYYRRILKLYLPHRRDQDLKSKNFPTYKDFYFDGLTKEIKDYVDFNQMRYEGHGKKINKVMEKLQLKGPIVNAWNTFAPEVELDRLECLAQREPIEQDPEEEVEPLPDYQLSLNETQASLFYAVRDWCLRRVWGCNPDPFYYFLTGGAGCGKSHVIKCVYEEANKVLRQLPRFRDVCDMSRPTMLLTAFTEAAAFNISGKTLHSILRLPKSLKPPYRGLGNTLDEVRALLGNAEILILDEVAMVSKELFAYVDMRFQQIKRISKPFGGMSVLDVGDFYQLPPVGRAKALCVHEKDDKAFAELLNRMRIKRKADSFSAEDKVLLSRVIVEAEHCPTDVLHIFPTNKQVDDHNAAVVASLSLEVVDVWAQDFRKDKMGKRLVLLHCVSGRKQELPDKSQAAVGAQVMLIRNQDVEDGLVNGTFGTIANIVTTTTEDGKPFVKLIALQLDNLTAGSKHKSKDNLVYIERLEEQTSIKSVAQLQFPMKLAFGCTTHKVQGMSLTSAVICLKWTFEPGMAYVALSLTTSLEGLRIVNYDESKVYADENIRTAMESMTPMYISQPESCMQSGVFQAYYSYYNPVFCVLTSL</sequence>
<evidence type="ECO:0000256" key="5">
    <source>
        <dbReference type="ARBA" id="ARBA00022840"/>
    </source>
</evidence>
<feature type="domain" description="DNA helicase Pif1-like DEAD-box helicase" evidence="10">
    <location>
        <begin position="246"/>
        <end position="391"/>
    </location>
</feature>
<dbReference type="InterPro" id="IPR049163">
    <property type="entry name" value="Pif1-like_2B_dom"/>
</dbReference>
<evidence type="ECO:0000256" key="1">
    <source>
        <dbReference type="ARBA" id="ARBA00022741"/>
    </source>
</evidence>
<comment type="similarity">
    <text evidence="9">Belongs to the helicase family.</text>
</comment>
<dbReference type="Pfam" id="PF21530">
    <property type="entry name" value="Pif1_2B_dom"/>
    <property type="match status" value="1"/>
</dbReference>
<dbReference type="GO" id="GO:0006281">
    <property type="term" value="P:DNA repair"/>
    <property type="evidence" value="ECO:0007669"/>
    <property type="project" value="UniProtKB-KW"/>
</dbReference>
<keyword evidence="6" id="KW-0238">DNA-binding</keyword>
<evidence type="ECO:0000256" key="2">
    <source>
        <dbReference type="ARBA" id="ARBA00022763"/>
    </source>
</evidence>
<feature type="domain" description="DNA helicase Pif1-like 2B" evidence="11">
    <location>
        <begin position="507"/>
        <end position="532"/>
    </location>
</feature>
<keyword evidence="5 9" id="KW-0067">ATP-binding</keyword>
<dbReference type="Ensembl" id="ENSDCDT00010027939.1">
    <property type="protein sequence ID" value="ENSDCDP00010023258.1"/>
    <property type="gene ID" value="ENSDCDG00010013901.1"/>
</dbReference>
<reference evidence="12" key="1">
    <citation type="submission" date="2025-08" db="UniProtKB">
        <authorList>
            <consortium name="Ensembl"/>
        </authorList>
    </citation>
    <scope>IDENTIFICATION</scope>
</reference>
<comment type="cofactor">
    <cofactor evidence="9">
        <name>Mg(2+)</name>
        <dbReference type="ChEBI" id="CHEBI:18420"/>
    </cofactor>
</comment>
<dbReference type="InterPro" id="IPR010285">
    <property type="entry name" value="DNA_helicase_pif1-like_DEAD"/>
</dbReference>
<dbReference type="GO" id="GO:0043139">
    <property type="term" value="F:5'-3' DNA helicase activity"/>
    <property type="evidence" value="ECO:0007669"/>
    <property type="project" value="UniProtKB-EC"/>
</dbReference>
<dbReference type="GO" id="GO:0000723">
    <property type="term" value="P:telomere maintenance"/>
    <property type="evidence" value="ECO:0007669"/>
    <property type="project" value="InterPro"/>
</dbReference>
<evidence type="ECO:0000256" key="7">
    <source>
        <dbReference type="ARBA" id="ARBA00023204"/>
    </source>
</evidence>
<evidence type="ECO:0000256" key="6">
    <source>
        <dbReference type="ARBA" id="ARBA00023125"/>
    </source>
</evidence>
<dbReference type="GO" id="GO:0005524">
    <property type="term" value="F:ATP binding"/>
    <property type="evidence" value="ECO:0007669"/>
    <property type="project" value="UniProtKB-KW"/>
</dbReference>
<keyword evidence="13" id="KW-1185">Reference proteome</keyword>
<dbReference type="Gene3D" id="3.40.50.300">
    <property type="entry name" value="P-loop containing nucleotide triphosphate hydrolases"/>
    <property type="match status" value="1"/>
</dbReference>
<evidence type="ECO:0000256" key="3">
    <source>
        <dbReference type="ARBA" id="ARBA00022801"/>
    </source>
</evidence>
<dbReference type="PANTHER" id="PTHR47642:SF5">
    <property type="entry name" value="ATP-DEPENDENT DNA HELICASE"/>
    <property type="match status" value="1"/>
</dbReference>
<reference evidence="12" key="2">
    <citation type="submission" date="2025-09" db="UniProtKB">
        <authorList>
            <consortium name="Ensembl"/>
        </authorList>
    </citation>
    <scope>IDENTIFICATION</scope>
</reference>
<keyword evidence="8" id="KW-0413">Isomerase</keyword>
<keyword evidence="2 9" id="KW-0227">DNA damage</keyword>
<dbReference type="GO" id="GO:0016787">
    <property type="term" value="F:hydrolase activity"/>
    <property type="evidence" value="ECO:0007669"/>
    <property type="project" value="UniProtKB-KW"/>
</dbReference>
<proteinExistence type="inferred from homology"/>
<dbReference type="PANTHER" id="PTHR47642">
    <property type="entry name" value="ATP-DEPENDENT DNA HELICASE"/>
    <property type="match status" value="1"/>
</dbReference>
<dbReference type="Pfam" id="PF05970">
    <property type="entry name" value="PIF1"/>
    <property type="match status" value="1"/>
</dbReference>
<dbReference type="GO" id="GO:0006310">
    <property type="term" value="P:DNA recombination"/>
    <property type="evidence" value="ECO:0007669"/>
    <property type="project" value="UniProtKB-KW"/>
</dbReference>
<keyword evidence="7 9" id="KW-0234">DNA repair</keyword>
<accession>A0AAY4BQU8</accession>
<evidence type="ECO:0000313" key="12">
    <source>
        <dbReference type="Ensembl" id="ENSDCDP00010023258.1"/>
    </source>
</evidence>
<dbReference type="EC" id="5.6.2.3" evidence="9"/>
<evidence type="ECO:0000259" key="10">
    <source>
        <dbReference type="Pfam" id="PF05970"/>
    </source>
</evidence>
<dbReference type="Proteomes" id="UP000694580">
    <property type="component" value="Unplaced"/>
</dbReference>
<dbReference type="InterPro" id="IPR051055">
    <property type="entry name" value="PIF1_helicase"/>
</dbReference>
<name>A0AAY4BQU8_9TELE</name>
<dbReference type="SUPFAM" id="SSF52540">
    <property type="entry name" value="P-loop containing nucleoside triphosphate hydrolases"/>
    <property type="match status" value="2"/>
</dbReference>
<dbReference type="AlphaFoldDB" id="A0AAY4BQU8"/>
<evidence type="ECO:0000313" key="13">
    <source>
        <dbReference type="Proteomes" id="UP000694580"/>
    </source>
</evidence>
<keyword evidence="3 9" id="KW-0378">Hydrolase</keyword>
<keyword evidence="1 9" id="KW-0547">Nucleotide-binding</keyword>
<protein>
    <recommendedName>
        <fullName evidence="9">ATP-dependent DNA helicase</fullName>
        <ecNumber evidence="9">5.6.2.3</ecNumber>
    </recommendedName>
</protein>
<comment type="catalytic activity">
    <reaction evidence="9">
        <text>ATP + H2O = ADP + phosphate + H(+)</text>
        <dbReference type="Rhea" id="RHEA:13065"/>
        <dbReference type="ChEBI" id="CHEBI:15377"/>
        <dbReference type="ChEBI" id="CHEBI:15378"/>
        <dbReference type="ChEBI" id="CHEBI:30616"/>
        <dbReference type="ChEBI" id="CHEBI:43474"/>
        <dbReference type="ChEBI" id="CHEBI:456216"/>
        <dbReference type="EC" id="5.6.2.3"/>
    </reaction>
</comment>
<evidence type="ECO:0000256" key="9">
    <source>
        <dbReference type="RuleBase" id="RU363044"/>
    </source>
</evidence>
<keyword evidence="9" id="KW-0233">DNA recombination</keyword>
<keyword evidence="4 9" id="KW-0347">Helicase</keyword>
<dbReference type="InterPro" id="IPR027417">
    <property type="entry name" value="P-loop_NTPase"/>
</dbReference>
<evidence type="ECO:0000256" key="4">
    <source>
        <dbReference type="ARBA" id="ARBA00022806"/>
    </source>
</evidence>
<evidence type="ECO:0000256" key="8">
    <source>
        <dbReference type="ARBA" id="ARBA00023235"/>
    </source>
</evidence>
<dbReference type="GeneTree" id="ENSGT00940000164296"/>
<evidence type="ECO:0000259" key="11">
    <source>
        <dbReference type="Pfam" id="PF21530"/>
    </source>
</evidence>